<dbReference type="InterPro" id="IPR051447">
    <property type="entry name" value="Lipoprotein-release_system"/>
</dbReference>
<dbReference type="GO" id="GO:0098797">
    <property type="term" value="C:plasma membrane protein complex"/>
    <property type="evidence" value="ECO:0007669"/>
    <property type="project" value="TreeGrafter"/>
</dbReference>
<name>A0A1H6FFK0_9GAMM</name>
<dbReference type="NCBIfam" id="TIGR02212">
    <property type="entry name" value="lolCE"/>
    <property type="match status" value="1"/>
</dbReference>
<feature type="domain" description="ABC3 transporter permease C-terminal" evidence="9">
    <location>
        <begin position="279"/>
        <end position="412"/>
    </location>
</feature>
<reference evidence="11 12" key="1">
    <citation type="submission" date="2016-10" db="EMBL/GenBank/DDBJ databases">
        <authorList>
            <person name="de Groot N.N."/>
        </authorList>
    </citation>
    <scope>NUCLEOTIDE SEQUENCE [LARGE SCALE GENOMIC DNA]</scope>
    <source>
        <strain evidence="11">MBHS1</strain>
    </source>
</reference>
<feature type="transmembrane region" description="Helical" evidence="8">
    <location>
        <begin position="320"/>
        <end position="341"/>
    </location>
</feature>
<evidence type="ECO:0000259" key="9">
    <source>
        <dbReference type="Pfam" id="PF02687"/>
    </source>
</evidence>
<protein>
    <submittedName>
        <fullName evidence="11">Lipoprotein-releasing system transmembrane protein LolC</fullName>
    </submittedName>
</protein>
<keyword evidence="5 8" id="KW-0812">Transmembrane</keyword>
<evidence type="ECO:0000259" key="10">
    <source>
        <dbReference type="Pfam" id="PF12704"/>
    </source>
</evidence>
<evidence type="ECO:0000256" key="8">
    <source>
        <dbReference type="SAM" id="Phobius"/>
    </source>
</evidence>
<evidence type="ECO:0000256" key="3">
    <source>
        <dbReference type="ARBA" id="ARBA00022448"/>
    </source>
</evidence>
<accession>A0A1H6FFK0</accession>
<organism evidence="11 12">
    <name type="scientific">Candidatus Venteria ishoeyi</name>
    <dbReference type="NCBI Taxonomy" id="1899563"/>
    <lineage>
        <taxon>Bacteria</taxon>
        <taxon>Pseudomonadati</taxon>
        <taxon>Pseudomonadota</taxon>
        <taxon>Gammaproteobacteria</taxon>
        <taxon>Thiotrichales</taxon>
        <taxon>Thiotrichaceae</taxon>
        <taxon>Venteria</taxon>
    </lineage>
</organism>
<dbReference type="InterPro" id="IPR025857">
    <property type="entry name" value="MacB_PCD"/>
</dbReference>
<dbReference type="Proteomes" id="UP000236724">
    <property type="component" value="Unassembled WGS sequence"/>
</dbReference>
<dbReference type="AlphaFoldDB" id="A0A1H6FFK0"/>
<proteinExistence type="inferred from homology"/>
<evidence type="ECO:0000313" key="12">
    <source>
        <dbReference type="Proteomes" id="UP000236724"/>
    </source>
</evidence>
<evidence type="ECO:0000256" key="4">
    <source>
        <dbReference type="ARBA" id="ARBA00022475"/>
    </source>
</evidence>
<evidence type="ECO:0000256" key="1">
    <source>
        <dbReference type="ARBA" id="ARBA00004651"/>
    </source>
</evidence>
<keyword evidence="4" id="KW-1003">Cell membrane</keyword>
<evidence type="ECO:0000256" key="6">
    <source>
        <dbReference type="ARBA" id="ARBA00022989"/>
    </source>
</evidence>
<comment type="subcellular location">
    <subcellularLocation>
        <location evidence="1">Cell membrane</location>
        <topology evidence="1">Multi-pass membrane protein</topology>
    </subcellularLocation>
</comment>
<feature type="domain" description="MacB-like periplasmic core" evidence="10">
    <location>
        <begin position="28"/>
        <end position="246"/>
    </location>
</feature>
<evidence type="ECO:0000313" key="11">
    <source>
        <dbReference type="EMBL" id="SEH07784.1"/>
    </source>
</evidence>
<keyword evidence="3" id="KW-0813">Transport</keyword>
<dbReference type="InterPro" id="IPR011925">
    <property type="entry name" value="LolCE_TM"/>
</dbReference>
<feature type="transmembrane region" description="Helical" evidence="8">
    <location>
        <begin position="276"/>
        <end position="300"/>
    </location>
</feature>
<dbReference type="InterPro" id="IPR003838">
    <property type="entry name" value="ABC3_permease_C"/>
</dbReference>
<keyword evidence="11" id="KW-0449">Lipoprotein</keyword>
<dbReference type="GO" id="GO:0044874">
    <property type="term" value="P:lipoprotein localization to outer membrane"/>
    <property type="evidence" value="ECO:0007669"/>
    <property type="project" value="TreeGrafter"/>
</dbReference>
<dbReference type="Pfam" id="PF02687">
    <property type="entry name" value="FtsX"/>
    <property type="match status" value="1"/>
</dbReference>
<keyword evidence="12" id="KW-1185">Reference proteome</keyword>
<keyword evidence="6 8" id="KW-1133">Transmembrane helix</keyword>
<keyword evidence="7 8" id="KW-0472">Membrane</keyword>
<feature type="transmembrane region" description="Helical" evidence="8">
    <location>
        <begin position="23"/>
        <end position="49"/>
    </location>
</feature>
<dbReference type="EMBL" id="FMSV02000540">
    <property type="protein sequence ID" value="SEH07784.1"/>
    <property type="molecule type" value="Genomic_DNA"/>
</dbReference>
<dbReference type="PANTHER" id="PTHR30489:SF0">
    <property type="entry name" value="LIPOPROTEIN-RELEASING SYSTEM TRANSMEMBRANE PROTEIN LOLE"/>
    <property type="match status" value="1"/>
</dbReference>
<evidence type="ECO:0000256" key="2">
    <source>
        <dbReference type="ARBA" id="ARBA00005236"/>
    </source>
</evidence>
<dbReference type="GO" id="GO:0042953">
    <property type="term" value="P:lipoprotein transport"/>
    <property type="evidence" value="ECO:0007669"/>
    <property type="project" value="InterPro"/>
</dbReference>
<dbReference type="PANTHER" id="PTHR30489">
    <property type="entry name" value="LIPOPROTEIN-RELEASING SYSTEM TRANSMEMBRANE PROTEIN LOLE"/>
    <property type="match status" value="1"/>
</dbReference>
<dbReference type="RefSeq" id="WP_407079407.1">
    <property type="nucleotide sequence ID" value="NZ_FMSV02000540.1"/>
</dbReference>
<evidence type="ECO:0000256" key="5">
    <source>
        <dbReference type="ARBA" id="ARBA00022692"/>
    </source>
</evidence>
<dbReference type="Pfam" id="PF12704">
    <property type="entry name" value="MacB_PCD"/>
    <property type="match status" value="1"/>
</dbReference>
<gene>
    <name evidence="11" type="primary">lolC</name>
    <name evidence="11" type="ORF">MBHS_03669</name>
</gene>
<comment type="similarity">
    <text evidence="2">Belongs to the ABC-4 integral membrane protein family. LolC/E subfamily.</text>
</comment>
<sequence length="419" mass="46182">MMFKPLPFYIGLRYTRAKRRNHFISFISLTSMFGIALGVTALITVLSVMNGFEKELRERMLGMAPHVMVFAAGDRGMADWEVMAKLVRDTPTQVTGIAPYVQGQAMLTHRKRIKGTLFQGIDPAIESEVSQVGDNMKQGSLQDLQPGKFNVLLGQELAMAMGVVVGDKVTVVVPQANITPVGVLPRMKRMTVAGIFEVGMHEFDSSLVLMNIADAARLLRMPKAHVHGINIKITQMFDAPKVSRALVDELPIGYYIQDWTYRHANFFRAIKMEKTVMFVILSLIVGVAAFNIISTLVMVVTDKEADIAILRTLGATPNTIMAIFMVQGSLIGVFGTLLGLVGGVSLALNVETIIPSIEQAFNVQFLDSSVYYISDLPSELNWDDVRNIGILSLLLSLLATLYPARRAAKTQPAEALRYE</sequence>
<feature type="transmembrane region" description="Helical" evidence="8">
    <location>
        <begin position="385"/>
        <end position="404"/>
    </location>
</feature>
<evidence type="ECO:0000256" key="7">
    <source>
        <dbReference type="ARBA" id="ARBA00023136"/>
    </source>
</evidence>